<sequence length="252" mass="27896">MKKKILEVEHLQKIYESHGYGVPVLKDINLTIDQGDFVAIMGPSGSGKSTLLNLISSIDQPTKGVIKLAGQDIVHMNAKALSKLRKDTIGFVFQDYSLLDSMSLLDNIVLPLSLNGAKAAISLKKGKRLARQFGLFEHLDKYPYQLSGGQKQRGATCRALIMEPEILFADEPTGALDSRSSQDLLDCFKKINEENATTIVMVTHDAYAASYAKEVYILKDGKIELHLHKGDSQKEFFNRILDAQAAMGRNLQ</sequence>
<dbReference type="STRING" id="1862672.BO225_01360"/>
<dbReference type="InterPro" id="IPR003439">
    <property type="entry name" value="ABC_transporter-like_ATP-bd"/>
</dbReference>
<dbReference type="EMBL" id="MPKA01000042">
    <property type="protein sequence ID" value="OLU47747.1"/>
    <property type="molecule type" value="Genomic_DNA"/>
</dbReference>
<dbReference type="RefSeq" id="WP_076340494.1">
    <property type="nucleotide sequence ID" value="NZ_CAJTMI010000015.1"/>
</dbReference>
<dbReference type="GO" id="GO:0022857">
    <property type="term" value="F:transmembrane transporter activity"/>
    <property type="evidence" value="ECO:0007669"/>
    <property type="project" value="UniProtKB-ARBA"/>
</dbReference>
<reference evidence="6 7" key="1">
    <citation type="submission" date="2016-11" db="EMBL/GenBank/DDBJ databases">
        <title>Description of two novel members of the family Erysipelotrichaceae: Ileibacterium lipovorans gen. nov., sp. nov. and Dubosiella newyorkensis, gen. nov., sp. nov.</title>
        <authorList>
            <person name="Cox L.M."/>
            <person name="Sohn J."/>
            <person name="Tyrrell K.L."/>
            <person name="Citron D.M."/>
            <person name="Lawson P.A."/>
            <person name="Patel N.B."/>
            <person name="Iizumi T."/>
            <person name="Perez-Perez G.I."/>
            <person name="Goldstein E.J."/>
            <person name="Blaser M.J."/>
        </authorList>
    </citation>
    <scope>NUCLEOTIDE SEQUENCE [LARGE SCALE GENOMIC DNA]</scope>
    <source>
        <strain evidence="6 7">NYU-BL-A4</strain>
    </source>
</reference>
<evidence type="ECO:0000256" key="4">
    <source>
        <dbReference type="ARBA" id="ARBA00022840"/>
    </source>
</evidence>
<dbReference type="InterPro" id="IPR017911">
    <property type="entry name" value="MacB-like_ATP-bd"/>
</dbReference>
<keyword evidence="4 6" id="KW-0067">ATP-binding</keyword>
<dbReference type="PANTHER" id="PTHR42798:SF7">
    <property type="entry name" value="ALPHA-D-RIBOSE 1-METHYLPHOSPHONATE 5-TRIPHOSPHATE SYNTHASE SUBUNIT PHNL"/>
    <property type="match status" value="1"/>
</dbReference>
<comment type="similarity">
    <text evidence="1">Belongs to the ABC transporter superfamily.</text>
</comment>
<keyword evidence="7" id="KW-1185">Reference proteome</keyword>
<evidence type="ECO:0000313" key="6">
    <source>
        <dbReference type="EMBL" id="OLU47747.1"/>
    </source>
</evidence>
<dbReference type="OrthoDB" id="9802264at2"/>
<keyword evidence="2" id="KW-0813">Transport</keyword>
<evidence type="ECO:0000259" key="5">
    <source>
        <dbReference type="PROSITE" id="PS50893"/>
    </source>
</evidence>
<evidence type="ECO:0000256" key="3">
    <source>
        <dbReference type="ARBA" id="ARBA00022741"/>
    </source>
</evidence>
<dbReference type="Proteomes" id="UP000186705">
    <property type="component" value="Unassembled WGS sequence"/>
</dbReference>
<evidence type="ECO:0000256" key="2">
    <source>
        <dbReference type="ARBA" id="ARBA00022448"/>
    </source>
</evidence>
<dbReference type="GO" id="GO:0005524">
    <property type="term" value="F:ATP binding"/>
    <property type="evidence" value="ECO:0007669"/>
    <property type="project" value="UniProtKB-KW"/>
</dbReference>
<dbReference type="GO" id="GO:0016887">
    <property type="term" value="F:ATP hydrolysis activity"/>
    <property type="evidence" value="ECO:0007669"/>
    <property type="project" value="InterPro"/>
</dbReference>
<comment type="caution">
    <text evidence="6">The sequence shown here is derived from an EMBL/GenBank/DDBJ whole genome shotgun (WGS) entry which is preliminary data.</text>
</comment>
<proteinExistence type="inferred from homology"/>
<protein>
    <submittedName>
        <fullName evidence="6">Bacitracin ABC transporter ATP-binding protein</fullName>
    </submittedName>
</protein>
<evidence type="ECO:0000313" key="7">
    <source>
        <dbReference type="Proteomes" id="UP000186705"/>
    </source>
</evidence>
<dbReference type="InterPro" id="IPR003593">
    <property type="entry name" value="AAA+_ATPase"/>
</dbReference>
<dbReference type="AlphaFoldDB" id="A0A1U7NQ33"/>
<accession>A0A1U7NQ33</accession>
<name>A0A1U7NQ33_9FIRM</name>
<dbReference type="Pfam" id="PF00005">
    <property type="entry name" value="ABC_tran"/>
    <property type="match status" value="1"/>
</dbReference>
<dbReference type="GeneID" id="78274595"/>
<dbReference type="InterPro" id="IPR027417">
    <property type="entry name" value="P-loop_NTPase"/>
</dbReference>
<dbReference type="PROSITE" id="PS50893">
    <property type="entry name" value="ABC_TRANSPORTER_2"/>
    <property type="match status" value="1"/>
</dbReference>
<dbReference type="FunFam" id="3.40.50.300:FF:000032">
    <property type="entry name" value="Export ABC transporter ATP-binding protein"/>
    <property type="match status" value="1"/>
</dbReference>
<gene>
    <name evidence="6" type="ORF">BO225_01360</name>
</gene>
<dbReference type="GO" id="GO:0098796">
    <property type="term" value="C:membrane protein complex"/>
    <property type="evidence" value="ECO:0007669"/>
    <property type="project" value="UniProtKB-ARBA"/>
</dbReference>
<dbReference type="CDD" id="cd03255">
    <property type="entry name" value="ABC_MJ0796_LolCDE_FtsE"/>
    <property type="match status" value="1"/>
</dbReference>
<dbReference type="PANTHER" id="PTHR42798">
    <property type="entry name" value="LIPOPROTEIN-RELEASING SYSTEM ATP-BINDING PROTEIN LOLD"/>
    <property type="match status" value="1"/>
</dbReference>
<dbReference type="SUPFAM" id="SSF52540">
    <property type="entry name" value="P-loop containing nucleoside triphosphate hydrolases"/>
    <property type="match status" value="1"/>
</dbReference>
<evidence type="ECO:0000256" key="1">
    <source>
        <dbReference type="ARBA" id="ARBA00005417"/>
    </source>
</evidence>
<organism evidence="6 7">
    <name type="scientific">Dubosiella newyorkensis</name>
    <dbReference type="NCBI Taxonomy" id="1862672"/>
    <lineage>
        <taxon>Bacteria</taxon>
        <taxon>Bacillati</taxon>
        <taxon>Bacillota</taxon>
        <taxon>Erysipelotrichia</taxon>
        <taxon>Erysipelotrichales</taxon>
        <taxon>Erysipelotrichaceae</taxon>
        <taxon>Dubosiella</taxon>
    </lineage>
</organism>
<keyword evidence="3" id="KW-0547">Nucleotide-binding</keyword>
<feature type="domain" description="ABC transporter" evidence="5">
    <location>
        <begin position="6"/>
        <end position="245"/>
    </location>
</feature>
<dbReference type="Gene3D" id="3.40.50.300">
    <property type="entry name" value="P-loop containing nucleotide triphosphate hydrolases"/>
    <property type="match status" value="1"/>
</dbReference>
<dbReference type="SMART" id="SM00382">
    <property type="entry name" value="AAA"/>
    <property type="match status" value="1"/>
</dbReference>